<feature type="domain" description="Peptidase S26" evidence="14">
    <location>
        <begin position="9"/>
        <end position="163"/>
    </location>
</feature>
<dbReference type="PANTHER" id="PTHR43390:SF1">
    <property type="entry name" value="CHLOROPLAST PROCESSING PEPTIDASE"/>
    <property type="match status" value="1"/>
</dbReference>
<dbReference type="InterPro" id="IPR019756">
    <property type="entry name" value="Pept_S26A_signal_pept_1_Ser-AS"/>
</dbReference>
<evidence type="ECO:0000313" key="16">
    <source>
        <dbReference type="Proteomes" id="UP000198860"/>
    </source>
</evidence>
<dbReference type="OrthoDB" id="9802919at2"/>
<dbReference type="PRINTS" id="PR00727">
    <property type="entry name" value="LEADERPTASE"/>
</dbReference>
<evidence type="ECO:0000259" key="14">
    <source>
        <dbReference type="Pfam" id="PF10502"/>
    </source>
</evidence>
<evidence type="ECO:0000256" key="9">
    <source>
        <dbReference type="ARBA" id="ARBA00022989"/>
    </source>
</evidence>
<reference evidence="16" key="1">
    <citation type="submission" date="2016-10" db="EMBL/GenBank/DDBJ databases">
        <authorList>
            <person name="Varghese N."/>
            <person name="Submissions S."/>
        </authorList>
    </citation>
    <scope>NUCLEOTIDE SEQUENCE [LARGE SCALE GENOMIC DNA]</scope>
    <source>
        <strain evidence="16">CGMCC 1.3703</strain>
    </source>
</reference>
<keyword evidence="6 12" id="KW-0645">Protease</keyword>
<dbReference type="PROSITE" id="PS00501">
    <property type="entry name" value="SPASE_I_1"/>
    <property type="match status" value="1"/>
</dbReference>
<evidence type="ECO:0000256" key="1">
    <source>
        <dbReference type="ARBA" id="ARBA00000677"/>
    </source>
</evidence>
<dbReference type="FunFam" id="2.10.109.10:FF:000008">
    <property type="entry name" value="Signal peptidase I"/>
    <property type="match status" value="1"/>
</dbReference>
<evidence type="ECO:0000256" key="3">
    <source>
        <dbReference type="ARBA" id="ARBA00009370"/>
    </source>
</evidence>
<sequence>MSEQSKKEWLEWLKAIAVAITLAFILRTFFFATSIVEGASMDPTLKNGERVMFNKIIYYVDEPERGDIVIIERPVKSYVKRVIGQPGDTVEIRDHELYVNGEEQTQEYLTEEAASSTRDFGPIEVPKGKYFVMGDNRSISKDSRNGLGFVEEEEIIGRTELIIYPFNEWGLTK</sequence>
<dbReference type="InterPro" id="IPR019757">
    <property type="entry name" value="Pept_S26A_signal_pept_1_Lys-AS"/>
</dbReference>
<keyword evidence="16" id="KW-1185">Reference proteome</keyword>
<dbReference type="InterPro" id="IPR019533">
    <property type="entry name" value="Peptidase_S26"/>
</dbReference>
<dbReference type="InterPro" id="IPR019758">
    <property type="entry name" value="Pept_S26A_signal_pept_1_CS"/>
</dbReference>
<keyword evidence="10 12" id="KW-0472">Membrane</keyword>
<evidence type="ECO:0000256" key="7">
    <source>
        <dbReference type="ARBA" id="ARBA00022692"/>
    </source>
</evidence>
<evidence type="ECO:0000256" key="10">
    <source>
        <dbReference type="ARBA" id="ARBA00023136"/>
    </source>
</evidence>
<keyword evidence="7 12" id="KW-0812">Transmembrane</keyword>
<dbReference type="NCBIfam" id="TIGR02227">
    <property type="entry name" value="sigpep_I_bact"/>
    <property type="match status" value="1"/>
</dbReference>
<evidence type="ECO:0000256" key="5">
    <source>
        <dbReference type="ARBA" id="ARBA00022475"/>
    </source>
</evidence>
<comment type="catalytic activity">
    <reaction evidence="1 12">
        <text>Cleavage of hydrophobic, N-terminal signal or leader sequences from secreted and periplasmic proteins.</text>
        <dbReference type="EC" id="3.4.21.89"/>
    </reaction>
</comment>
<dbReference type="RefSeq" id="WP_089654757.1">
    <property type="nucleotide sequence ID" value="NZ_FNIZ01000031.1"/>
</dbReference>
<dbReference type="Proteomes" id="UP000198860">
    <property type="component" value="Unassembled WGS sequence"/>
</dbReference>
<evidence type="ECO:0000256" key="4">
    <source>
        <dbReference type="ARBA" id="ARBA00013208"/>
    </source>
</evidence>
<comment type="subcellular location">
    <subcellularLocation>
        <location evidence="2">Cell membrane</location>
        <topology evidence="2">Single-pass type II membrane protein</topology>
    </subcellularLocation>
    <subcellularLocation>
        <location evidence="13">Membrane</location>
        <topology evidence="13">Single-pass type II membrane protein</topology>
    </subcellularLocation>
</comment>
<accession>A0A1H0V691</accession>
<keyword evidence="9 12" id="KW-1133">Transmembrane helix</keyword>
<dbReference type="AlphaFoldDB" id="A0A1H0V691"/>
<dbReference type="STRING" id="240303.SAMN05421677_1319"/>
<feature type="active site" evidence="11">
    <location>
        <position position="80"/>
    </location>
</feature>
<evidence type="ECO:0000256" key="11">
    <source>
        <dbReference type="PIRSR" id="PIRSR600223-1"/>
    </source>
</evidence>
<gene>
    <name evidence="15" type="ORF">SAMN05421677_1319</name>
</gene>
<evidence type="ECO:0000256" key="2">
    <source>
        <dbReference type="ARBA" id="ARBA00004401"/>
    </source>
</evidence>
<proteinExistence type="inferred from homology"/>
<organism evidence="15 16">
    <name type="scientific">Halobacillus aidingensis</name>
    <dbReference type="NCBI Taxonomy" id="240303"/>
    <lineage>
        <taxon>Bacteria</taxon>
        <taxon>Bacillati</taxon>
        <taxon>Bacillota</taxon>
        <taxon>Bacilli</taxon>
        <taxon>Bacillales</taxon>
        <taxon>Bacillaceae</taxon>
        <taxon>Halobacillus</taxon>
    </lineage>
</organism>
<dbReference type="PANTHER" id="PTHR43390">
    <property type="entry name" value="SIGNAL PEPTIDASE I"/>
    <property type="match status" value="1"/>
</dbReference>
<evidence type="ECO:0000313" key="15">
    <source>
        <dbReference type="EMBL" id="SDP73698.1"/>
    </source>
</evidence>
<protein>
    <recommendedName>
        <fullName evidence="4 12">Signal peptidase I</fullName>
        <ecNumber evidence="4 12">3.4.21.89</ecNumber>
    </recommendedName>
</protein>
<keyword evidence="8 12" id="KW-0378">Hydrolase</keyword>
<comment type="similarity">
    <text evidence="3 13">Belongs to the peptidase S26 family.</text>
</comment>
<evidence type="ECO:0000256" key="13">
    <source>
        <dbReference type="RuleBase" id="RU362042"/>
    </source>
</evidence>
<dbReference type="InterPro" id="IPR036286">
    <property type="entry name" value="LexA/Signal_pep-like_sf"/>
</dbReference>
<dbReference type="Gene3D" id="2.10.109.10">
    <property type="entry name" value="Umud Fragment, subunit A"/>
    <property type="match status" value="1"/>
</dbReference>
<dbReference type="GO" id="GO:0006465">
    <property type="term" value="P:signal peptide processing"/>
    <property type="evidence" value="ECO:0007669"/>
    <property type="project" value="InterPro"/>
</dbReference>
<dbReference type="PROSITE" id="PS00760">
    <property type="entry name" value="SPASE_I_2"/>
    <property type="match status" value="1"/>
</dbReference>
<dbReference type="GO" id="GO:0009003">
    <property type="term" value="F:signal peptidase activity"/>
    <property type="evidence" value="ECO:0007669"/>
    <property type="project" value="UniProtKB-EC"/>
</dbReference>
<dbReference type="EMBL" id="FNIZ01000031">
    <property type="protein sequence ID" value="SDP73698.1"/>
    <property type="molecule type" value="Genomic_DNA"/>
</dbReference>
<dbReference type="CDD" id="cd06530">
    <property type="entry name" value="S26_SPase_I"/>
    <property type="match status" value="1"/>
</dbReference>
<dbReference type="PROSITE" id="PS00761">
    <property type="entry name" value="SPASE_I_3"/>
    <property type="match status" value="1"/>
</dbReference>
<dbReference type="EC" id="3.4.21.89" evidence="4 12"/>
<dbReference type="GO" id="GO:0005886">
    <property type="term" value="C:plasma membrane"/>
    <property type="evidence" value="ECO:0007669"/>
    <property type="project" value="UniProtKB-SubCell"/>
</dbReference>
<dbReference type="SUPFAM" id="SSF51306">
    <property type="entry name" value="LexA/Signal peptidase"/>
    <property type="match status" value="1"/>
</dbReference>
<dbReference type="GO" id="GO:0004252">
    <property type="term" value="F:serine-type endopeptidase activity"/>
    <property type="evidence" value="ECO:0007669"/>
    <property type="project" value="InterPro"/>
</dbReference>
<evidence type="ECO:0000256" key="12">
    <source>
        <dbReference type="RuleBase" id="RU003993"/>
    </source>
</evidence>
<name>A0A1H0V691_HALAD</name>
<keyword evidence="5" id="KW-1003">Cell membrane</keyword>
<dbReference type="InterPro" id="IPR000223">
    <property type="entry name" value="Pept_S26A_signal_pept_1"/>
</dbReference>
<feature type="active site" evidence="11">
    <location>
        <position position="40"/>
    </location>
</feature>
<evidence type="ECO:0000256" key="6">
    <source>
        <dbReference type="ARBA" id="ARBA00022670"/>
    </source>
</evidence>
<evidence type="ECO:0000256" key="8">
    <source>
        <dbReference type="ARBA" id="ARBA00022801"/>
    </source>
</evidence>
<dbReference type="Pfam" id="PF10502">
    <property type="entry name" value="Peptidase_S26"/>
    <property type="match status" value="1"/>
</dbReference>
<feature type="transmembrane region" description="Helical" evidence="12">
    <location>
        <begin position="12"/>
        <end position="32"/>
    </location>
</feature>